<comment type="caution">
    <text evidence="2">The sequence shown here is derived from an EMBL/GenBank/DDBJ whole genome shotgun (WGS) entry which is preliminary data.</text>
</comment>
<dbReference type="OrthoDB" id="3355886at2759"/>
<dbReference type="OMA" id="APYQNYT"/>
<reference evidence="2 3" key="1">
    <citation type="submission" date="2016-10" db="EMBL/GenBank/DDBJ databases">
        <title>Genome sequence of the basidiomycete white-rot fungus Trametes pubescens.</title>
        <authorList>
            <person name="Makela M.R."/>
            <person name="Granchi Z."/>
            <person name="Peng M."/>
            <person name="De Vries R.P."/>
            <person name="Grigoriev I."/>
            <person name="Riley R."/>
            <person name="Hilden K."/>
        </authorList>
    </citation>
    <scope>NUCLEOTIDE SEQUENCE [LARGE SCALE GENOMIC DNA]</scope>
    <source>
        <strain evidence="2 3">FBCC735</strain>
    </source>
</reference>
<accession>A0A1M2VHZ6</accession>
<feature type="region of interest" description="Disordered" evidence="1">
    <location>
        <begin position="1"/>
        <end position="26"/>
    </location>
</feature>
<dbReference type="Proteomes" id="UP000184267">
    <property type="component" value="Unassembled WGS sequence"/>
</dbReference>
<protein>
    <submittedName>
        <fullName evidence="2">Uncharacterized protein</fullName>
    </submittedName>
</protein>
<feature type="region of interest" description="Disordered" evidence="1">
    <location>
        <begin position="130"/>
        <end position="209"/>
    </location>
</feature>
<dbReference type="EMBL" id="MNAD01001209">
    <property type="protein sequence ID" value="OJT07202.1"/>
    <property type="molecule type" value="Genomic_DNA"/>
</dbReference>
<sequence length="209" mass="22275">MSTAFRALSKHARSLSHATRSVPSTSRAFHSPFAVLSTTAPSPLTAPPASTSTARGIYEKHFDYSPDGVLGSVGHRTYVVSEPDPSNTPYQVPSGAYPTSTPYQNYTRTEAPVPQGAQFASTASGFAHPLTQRLPRNDSGVGESGAIRHREAPGEMHARGGSYGGQGLQDAKSTQKGTGELPDVNPPPLFEHAEKFSKLGVDNAWKERK</sequence>
<name>A0A1M2VHZ6_TRAPU</name>
<keyword evidence="3" id="KW-1185">Reference proteome</keyword>
<feature type="compositionally biased region" description="Basic and acidic residues" evidence="1">
    <location>
        <begin position="146"/>
        <end position="158"/>
    </location>
</feature>
<evidence type="ECO:0000256" key="1">
    <source>
        <dbReference type="SAM" id="MobiDB-lite"/>
    </source>
</evidence>
<gene>
    <name evidence="2" type="ORF">TRAPUB_1932</name>
</gene>
<feature type="compositionally biased region" description="Polar residues" evidence="1">
    <location>
        <begin position="16"/>
        <end position="26"/>
    </location>
</feature>
<dbReference type="AlphaFoldDB" id="A0A1M2VHZ6"/>
<evidence type="ECO:0000313" key="3">
    <source>
        <dbReference type="Proteomes" id="UP000184267"/>
    </source>
</evidence>
<organism evidence="2 3">
    <name type="scientific">Trametes pubescens</name>
    <name type="common">White-rot fungus</name>
    <dbReference type="NCBI Taxonomy" id="154538"/>
    <lineage>
        <taxon>Eukaryota</taxon>
        <taxon>Fungi</taxon>
        <taxon>Dikarya</taxon>
        <taxon>Basidiomycota</taxon>
        <taxon>Agaricomycotina</taxon>
        <taxon>Agaricomycetes</taxon>
        <taxon>Polyporales</taxon>
        <taxon>Polyporaceae</taxon>
        <taxon>Trametes</taxon>
    </lineage>
</organism>
<proteinExistence type="predicted"/>
<evidence type="ECO:0000313" key="2">
    <source>
        <dbReference type="EMBL" id="OJT07202.1"/>
    </source>
</evidence>